<evidence type="ECO:0000313" key="2">
    <source>
        <dbReference type="Proteomes" id="UP000001683"/>
    </source>
</evidence>
<dbReference type="RefSeq" id="WP_012448390.1">
    <property type="nucleotide sequence ID" value="NC_010718.1"/>
</dbReference>
<keyword evidence="2" id="KW-1185">Reference proteome</keyword>
<organism evidence="1 2">
    <name type="scientific">Natranaerobius thermophilus (strain ATCC BAA-1301 / DSM 18059 / JW/NM-WN-LF)</name>
    <dbReference type="NCBI Taxonomy" id="457570"/>
    <lineage>
        <taxon>Bacteria</taxon>
        <taxon>Bacillati</taxon>
        <taxon>Bacillota</taxon>
        <taxon>Clostridia</taxon>
        <taxon>Natranaerobiales</taxon>
        <taxon>Natranaerobiaceae</taxon>
        <taxon>Natranaerobius</taxon>
    </lineage>
</organism>
<reference evidence="1 2" key="1">
    <citation type="submission" date="2008-04" db="EMBL/GenBank/DDBJ databases">
        <title>Complete sequence of chromosome of Natranaerobius thermophilus JW/NM-WN-LF.</title>
        <authorList>
            <consortium name="US DOE Joint Genome Institute"/>
            <person name="Copeland A."/>
            <person name="Lucas S."/>
            <person name="Lapidus A."/>
            <person name="Glavina del Rio T."/>
            <person name="Dalin E."/>
            <person name="Tice H."/>
            <person name="Bruce D."/>
            <person name="Goodwin L."/>
            <person name="Pitluck S."/>
            <person name="Chertkov O."/>
            <person name="Brettin T."/>
            <person name="Detter J.C."/>
            <person name="Han C."/>
            <person name="Kuske C.R."/>
            <person name="Schmutz J."/>
            <person name="Larimer F."/>
            <person name="Land M."/>
            <person name="Hauser L."/>
            <person name="Kyrpides N."/>
            <person name="Lykidis A."/>
            <person name="Mesbah N.M."/>
            <person name="Wiegel J."/>
        </authorList>
    </citation>
    <scope>NUCLEOTIDE SEQUENCE [LARGE SCALE GENOMIC DNA]</scope>
    <source>
        <strain evidence="2">ATCC BAA-1301 / DSM 18059 / JW/NM-WN-LF</strain>
    </source>
</reference>
<dbReference type="KEGG" id="nth:Nther_1961"/>
<reference evidence="1 2" key="2">
    <citation type="journal article" date="2011" name="J. Bacteriol.">
        <title>Complete genome sequence of the anaerobic, halophilic alkalithermophile Natranaerobius thermophilus JW/NM-WN-LF.</title>
        <authorList>
            <person name="Zhao B."/>
            <person name="Mesbah N.M."/>
            <person name="Dalin E."/>
            <person name="Goodwin L."/>
            <person name="Nolan M."/>
            <person name="Pitluck S."/>
            <person name="Chertkov O."/>
            <person name="Brettin T.S."/>
            <person name="Han J."/>
            <person name="Larimer F.W."/>
            <person name="Land M.L."/>
            <person name="Hauser L."/>
            <person name="Kyrpides N."/>
            <person name="Wiegel J."/>
        </authorList>
    </citation>
    <scope>NUCLEOTIDE SEQUENCE [LARGE SCALE GENOMIC DNA]</scope>
    <source>
        <strain evidence="2">ATCC BAA-1301 / DSM 18059 / JW/NM-WN-LF</strain>
    </source>
</reference>
<dbReference type="OrthoDB" id="9946244at2"/>
<accession>B2A6J8</accession>
<dbReference type="HOGENOM" id="CLU_2207191_0_0_9"/>
<protein>
    <recommendedName>
        <fullName evidence="3">YokE-like PH domain-containing protein</fullName>
    </recommendedName>
</protein>
<dbReference type="STRING" id="457570.Nther_1961"/>
<gene>
    <name evidence="1" type="ordered locus">Nther_1961</name>
</gene>
<dbReference type="Proteomes" id="UP000001683">
    <property type="component" value="Chromosome"/>
</dbReference>
<dbReference type="EMBL" id="CP001034">
    <property type="protein sequence ID" value="ACB85531.1"/>
    <property type="molecule type" value="Genomic_DNA"/>
</dbReference>
<name>B2A6J8_NATTJ</name>
<proteinExistence type="predicted"/>
<dbReference type="InParanoid" id="B2A6J8"/>
<evidence type="ECO:0008006" key="3">
    <source>
        <dbReference type="Google" id="ProtNLM"/>
    </source>
</evidence>
<sequence length="107" mass="13031">MFELLEELEPKFKKHFNKEVNMTEITRYSININSKTWLVVTNQYIYILNKKLWFITTWKRKLKNIHQIKILDSKLVIVTEQGQKTLRIPTDRESQVRKLVEKLQEIQ</sequence>
<dbReference type="AlphaFoldDB" id="B2A6J8"/>
<evidence type="ECO:0000313" key="1">
    <source>
        <dbReference type="EMBL" id="ACB85531.1"/>
    </source>
</evidence>